<dbReference type="VEuPathDB" id="FungiDB:PMAA_064930"/>
<evidence type="ECO:0000313" key="2">
    <source>
        <dbReference type="Proteomes" id="UP000001294"/>
    </source>
</evidence>
<dbReference type="Proteomes" id="UP000001294">
    <property type="component" value="Unassembled WGS sequence"/>
</dbReference>
<keyword evidence="2" id="KW-1185">Reference proteome</keyword>
<sequence>MQRFTESSPDASKKDMNFEDSSFFRKYQHLPTLTQVKALSPDFKTSSKPKPVIFDNLNVLVKFGPDVVVEEARNLWMVKRVFHNRVPVPEVFGGRVDEEKIGIWVIQPAFIDKIIGTVFFPKVDRHLSPYHPLIHAYSRI</sequence>
<evidence type="ECO:0000313" key="1">
    <source>
        <dbReference type="EMBL" id="EEA25382.1"/>
    </source>
</evidence>
<gene>
    <name evidence="1" type="ORF">PMAA_064930</name>
</gene>
<dbReference type="STRING" id="441960.B6QB41"/>
<protein>
    <submittedName>
        <fullName evidence="1">Uncharacterized protein</fullName>
    </submittedName>
</protein>
<proteinExistence type="predicted"/>
<organism evidence="1 2">
    <name type="scientific">Talaromyces marneffei (strain ATCC 18224 / CBS 334.59 / QM 7333)</name>
    <name type="common">Penicillium marneffei</name>
    <dbReference type="NCBI Taxonomy" id="441960"/>
    <lineage>
        <taxon>Eukaryota</taxon>
        <taxon>Fungi</taxon>
        <taxon>Dikarya</taxon>
        <taxon>Ascomycota</taxon>
        <taxon>Pezizomycotina</taxon>
        <taxon>Eurotiomycetes</taxon>
        <taxon>Eurotiomycetidae</taxon>
        <taxon>Eurotiales</taxon>
        <taxon>Trichocomaceae</taxon>
        <taxon>Talaromyces</taxon>
        <taxon>Talaromyces sect. Talaromyces</taxon>
    </lineage>
</organism>
<dbReference type="PhylomeDB" id="B6QB41"/>
<reference evidence="2" key="1">
    <citation type="journal article" date="2015" name="Genome Announc.">
        <title>Genome sequence of the AIDS-associated pathogen Penicillium marneffei (ATCC18224) and its near taxonomic relative Talaromyces stipitatus (ATCC10500).</title>
        <authorList>
            <person name="Nierman W.C."/>
            <person name="Fedorova-Abrams N.D."/>
            <person name="Andrianopoulos A."/>
        </authorList>
    </citation>
    <scope>NUCLEOTIDE SEQUENCE [LARGE SCALE GENOMIC DNA]</scope>
    <source>
        <strain evidence="2">ATCC 18224 / CBS 334.59 / QM 7333</strain>
    </source>
</reference>
<name>B6QB41_TALMQ</name>
<dbReference type="AlphaFoldDB" id="B6QB41"/>
<dbReference type="OrthoDB" id="2906425at2759"/>
<dbReference type="EMBL" id="DS995900">
    <property type="protein sequence ID" value="EEA25382.1"/>
    <property type="molecule type" value="Genomic_DNA"/>
</dbReference>
<accession>B6QB41</accession>
<dbReference type="HOGENOM" id="CLU_1835817_0_0_1"/>